<accession>A0AAV7QJS2</accession>
<comment type="caution">
    <text evidence="1">The sequence shown here is derived from an EMBL/GenBank/DDBJ whole genome shotgun (WGS) entry which is preliminary data.</text>
</comment>
<dbReference type="AlphaFoldDB" id="A0AAV7QJS2"/>
<name>A0AAV7QJS2_PLEWA</name>
<keyword evidence="2" id="KW-1185">Reference proteome</keyword>
<proteinExistence type="predicted"/>
<dbReference type="Proteomes" id="UP001066276">
    <property type="component" value="Chromosome 6"/>
</dbReference>
<gene>
    <name evidence="1" type="ORF">NDU88_005970</name>
</gene>
<organism evidence="1 2">
    <name type="scientific">Pleurodeles waltl</name>
    <name type="common">Iberian ribbed newt</name>
    <dbReference type="NCBI Taxonomy" id="8319"/>
    <lineage>
        <taxon>Eukaryota</taxon>
        <taxon>Metazoa</taxon>
        <taxon>Chordata</taxon>
        <taxon>Craniata</taxon>
        <taxon>Vertebrata</taxon>
        <taxon>Euteleostomi</taxon>
        <taxon>Amphibia</taxon>
        <taxon>Batrachia</taxon>
        <taxon>Caudata</taxon>
        <taxon>Salamandroidea</taxon>
        <taxon>Salamandridae</taxon>
        <taxon>Pleurodelinae</taxon>
        <taxon>Pleurodeles</taxon>
    </lineage>
</organism>
<evidence type="ECO:0000313" key="1">
    <source>
        <dbReference type="EMBL" id="KAJ1139601.1"/>
    </source>
</evidence>
<evidence type="ECO:0000313" key="2">
    <source>
        <dbReference type="Proteomes" id="UP001066276"/>
    </source>
</evidence>
<sequence length="203" mass="22527">MLHLEQTLVSTRDEVACCLLEVVRDHYCNQVTNATRQLYLGHDEQGCSRKMREVVRAMQPRPLLDQTPRSRLLLATTGLGQWAPESARPAAAIDDPIRASPCPRESPVKRCCCDRGSRGPEGVHFSPSLRPLLSSWCAEAAVAWDCHGTWPARAVLGWAVCSRVGFPARGRWGPRLPRTRPNPARGWRIAGWAPFAAWRGGAK</sequence>
<dbReference type="EMBL" id="JANPWB010000010">
    <property type="protein sequence ID" value="KAJ1139601.1"/>
    <property type="molecule type" value="Genomic_DNA"/>
</dbReference>
<protein>
    <submittedName>
        <fullName evidence="1">Uncharacterized protein</fullName>
    </submittedName>
</protein>
<reference evidence="1" key="1">
    <citation type="journal article" date="2022" name="bioRxiv">
        <title>Sequencing and chromosome-scale assembly of the giantPleurodeles waltlgenome.</title>
        <authorList>
            <person name="Brown T."/>
            <person name="Elewa A."/>
            <person name="Iarovenko S."/>
            <person name="Subramanian E."/>
            <person name="Araus A.J."/>
            <person name="Petzold A."/>
            <person name="Susuki M."/>
            <person name="Suzuki K.-i.T."/>
            <person name="Hayashi T."/>
            <person name="Toyoda A."/>
            <person name="Oliveira C."/>
            <person name="Osipova E."/>
            <person name="Leigh N.D."/>
            <person name="Simon A."/>
            <person name="Yun M.H."/>
        </authorList>
    </citation>
    <scope>NUCLEOTIDE SEQUENCE</scope>
    <source>
        <strain evidence="1">20211129_DDA</strain>
        <tissue evidence="1">Liver</tissue>
    </source>
</reference>